<reference evidence="2 3" key="1">
    <citation type="submission" date="2018-03" db="EMBL/GenBank/DDBJ databases">
        <title>Genomic Encyclopedia of Archaeal and Bacterial Type Strains, Phase II (KMG-II): from individual species to whole genera.</title>
        <authorList>
            <person name="Goeker M."/>
        </authorList>
    </citation>
    <scope>NUCLEOTIDE SEQUENCE [LARGE SCALE GENOMIC DNA]</scope>
    <source>
        <strain evidence="2 3">DSM 45211</strain>
    </source>
</reference>
<evidence type="ECO:0000256" key="1">
    <source>
        <dbReference type="SAM" id="SignalP"/>
    </source>
</evidence>
<organism evidence="2 3">
    <name type="scientific">Haloactinopolyspora alba</name>
    <dbReference type="NCBI Taxonomy" id="648780"/>
    <lineage>
        <taxon>Bacteria</taxon>
        <taxon>Bacillati</taxon>
        <taxon>Actinomycetota</taxon>
        <taxon>Actinomycetes</taxon>
        <taxon>Jiangellales</taxon>
        <taxon>Jiangellaceae</taxon>
        <taxon>Haloactinopolyspora</taxon>
    </lineage>
</organism>
<feature type="signal peptide" evidence="1">
    <location>
        <begin position="1"/>
        <end position="27"/>
    </location>
</feature>
<dbReference type="OrthoDB" id="3389925at2"/>
<comment type="caution">
    <text evidence="2">The sequence shown here is derived from an EMBL/GenBank/DDBJ whole genome shotgun (WGS) entry which is preliminary data.</text>
</comment>
<gene>
    <name evidence="2" type="ORF">CLV30_107217</name>
</gene>
<feature type="chain" id="PRO_5038982208" evidence="1">
    <location>
        <begin position="28"/>
        <end position="206"/>
    </location>
</feature>
<dbReference type="Gene3D" id="1.20.90.10">
    <property type="entry name" value="Phospholipase A2 domain"/>
    <property type="match status" value="1"/>
</dbReference>
<dbReference type="GO" id="GO:0004623">
    <property type="term" value="F:phospholipase A2 activity"/>
    <property type="evidence" value="ECO:0007669"/>
    <property type="project" value="InterPro"/>
</dbReference>
<keyword evidence="3" id="KW-1185">Reference proteome</keyword>
<dbReference type="EMBL" id="PYGE01000007">
    <property type="protein sequence ID" value="PSL03736.1"/>
    <property type="molecule type" value="Genomic_DNA"/>
</dbReference>
<keyword evidence="1" id="KW-0732">Signal</keyword>
<dbReference type="AlphaFoldDB" id="A0A2P8E2R2"/>
<evidence type="ECO:0000313" key="2">
    <source>
        <dbReference type="EMBL" id="PSL03736.1"/>
    </source>
</evidence>
<dbReference type="RefSeq" id="WP_106537468.1">
    <property type="nucleotide sequence ID" value="NZ_PYGE01000007.1"/>
</dbReference>
<evidence type="ECO:0000313" key="3">
    <source>
        <dbReference type="Proteomes" id="UP000243528"/>
    </source>
</evidence>
<name>A0A2P8E2R2_9ACTN</name>
<dbReference type="Proteomes" id="UP000243528">
    <property type="component" value="Unassembled WGS sequence"/>
</dbReference>
<dbReference type="GO" id="GO:0050482">
    <property type="term" value="P:arachidonate secretion"/>
    <property type="evidence" value="ECO:0007669"/>
    <property type="project" value="InterPro"/>
</dbReference>
<dbReference type="InterPro" id="IPR036444">
    <property type="entry name" value="PLipase_A2_dom_sf"/>
</dbReference>
<sequence>MVWTRLGAVAAAIAAAFVLTGAGQVSPATSGPENAAAARAVAVLTGRAAGDVPAVIPADFADVMGYEPVTVTDAGGAVRVLDPSGECSSPVGTAGYDFAQACRVHDFGYDLLRYAVERGGELGPWARMAIDDQFGAMLRARCDSDGGGAPCHAAAALTLGAVKMNSWRQGYGQPGDEDPVPYIVAGLLLVSACVGPPLVRRLWGLG</sequence>
<dbReference type="SUPFAM" id="SSF48619">
    <property type="entry name" value="Phospholipase A2, PLA2"/>
    <property type="match status" value="1"/>
</dbReference>
<proteinExistence type="predicted"/>
<dbReference type="GO" id="GO:0006644">
    <property type="term" value="P:phospholipid metabolic process"/>
    <property type="evidence" value="ECO:0007669"/>
    <property type="project" value="InterPro"/>
</dbReference>
<accession>A0A2P8E2R2</accession>
<protein>
    <submittedName>
        <fullName evidence="2">Phospholipase A2-like protein</fullName>
    </submittedName>
</protein>